<dbReference type="PANTHER" id="PTHR30532:SF24">
    <property type="entry name" value="FERRIC ENTEROBACTIN-BINDING PERIPLASMIC PROTEIN FEPB"/>
    <property type="match status" value="1"/>
</dbReference>
<gene>
    <name evidence="7" type="ORF">ACFFP0_09370</name>
</gene>
<evidence type="ECO:0000256" key="4">
    <source>
        <dbReference type="ARBA" id="ARBA00022496"/>
    </source>
</evidence>
<keyword evidence="4" id="KW-0408">Iron</keyword>
<sequence>MPGAIRAFMRVIGGALLVLMTVAASSLAQSFPVTVRHALGETTIAAPPKRIVSLGLNDQDFLYALGLAPVGVREWWGRKPYATWRWAEELRRKLGAQPSVTAGRSVDPEWVLALDPDLIVATYGDLDPATYRKLSKVAPVVTVPAGYPRWSAPWEAQLRLLDLTTSGATAKADNIIAALREKASNLRLSHPEFKGKTASFADMRDGQFTLWSRTSAVGRFIATLGFAPPEGLEALADGAGWIRLSLEQADMMDLDLVVWPNGGRTEIESVMAYRNLRLFREDRSIWLEADSDLAAALWFQSPLSIDFALDRIAPLLATALRPANGR</sequence>
<reference evidence="7 8" key="1">
    <citation type="submission" date="2024-09" db="EMBL/GenBank/DDBJ databases">
        <authorList>
            <person name="Sun Q."/>
            <person name="Mori K."/>
        </authorList>
    </citation>
    <scope>NUCLEOTIDE SEQUENCE [LARGE SCALE GENOMIC DNA]</scope>
    <source>
        <strain evidence="7 8">TBRC 4938</strain>
    </source>
</reference>
<feature type="domain" description="Fe/B12 periplasmic-binding" evidence="6">
    <location>
        <begin position="50"/>
        <end position="320"/>
    </location>
</feature>
<dbReference type="InterPro" id="IPR051313">
    <property type="entry name" value="Bact_iron-sidero_bind"/>
</dbReference>
<evidence type="ECO:0000313" key="8">
    <source>
        <dbReference type="Proteomes" id="UP001589692"/>
    </source>
</evidence>
<protein>
    <submittedName>
        <fullName evidence="7">ABC transporter substrate-binding protein</fullName>
    </submittedName>
</protein>
<evidence type="ECO:0000313" key="7">
    <source>
        <dbReference type="EMBL" id="MFB9949055.1"/>
    </source>
</evidence>
<organism evidence="7 8">
    <name type="scientific">Rhizobium puerariae</name>
    <dbReference type="NCBI Taxonomy" id="1585791"/>
    <lineage>
        <taxon>Bacteria</taxon>
        <taxon>Pseudomonadati</taxon>
        <taxon>Pseudomonadota</taxon>
        <taxon>Alphaproteobacteria</taxon>
        <taxon>Hyphomicrobiales</taxon>
        <taxon>Rhizobiaceae</taxon>
        <taxon>Rhizobium/Agrobacterium group</taxon>
        <taxon>Rhizobium</taxon>
    </lineage>
</organism>
<dbReference type="EMBL" id="JBHMAA010000011">
    <property type="protein sequence ID" value="MFB9949055.1"/>
    <property type="molecule type" value="Genomic_DNA"/>
</dbReference>
<name>A0ABV6AEQ1_9HYPH</name>
<keyword evidence="8" id="KW-1185">Reference proteome</keyword>
<dbReference type="Gene3D" id="3.40.50.1980">
    <property type="entry name" value="Nitrogenase molybdenum iron protein domain"/>
    <property type="match status" value="2"/>
</dbReference>
<evidence type="ECO:0000256" key="2">
    <source>
        <dbReference type="ARBA" id="ARBA00008814"/>
    </source>
</evidence>
<keyword evidence="4" id="KW-0406">Ion transport</keyword>
<comment type="subcellular location">
    <subcellularLocation>
        <location evidence="1">Cell envelope</location>
    </subcellularLocation>
</comment>
<proteinExistence type="inferred from homology"/>
<evidence type="ECO:0000256" key="1">
    <source>
        <dbReference type="ARBA" id="ARBA00004196"/>
    </source>
</evidence>
<evidence type="ECO:0000256" key="3">
    <source>
        <dbReference type="ARBA" id="ARBA00022448"/>
    </source>
</evidence>
<dbReference type="InterPro" id="IPR002491">
    <property type="entry name" value="ABC_transptr_periplasmic_BD"/>
</dbReference>
<dbReference type="RefSeq" id="WP_377259479.1">
    <property type="nucleotide sequence ID" value="NZ_JBHMAA010000011.1"/>
</dbReference>
<dbReference type="SUPFAM" id="SSF53807">
    <property type="entry name" value="Helical backbone' metal receptor"/>
    <property type="match status" value="1"/>
</dbReference>
<keyword evidence="4" id="KW-0410">Iron transport</keyword>
<comment type="caution">
    <text evidence="7">The sequence shown here is derived from an EMBL/GenBank/DDBJ whole genome shotgun (WGS) entry which is preliminary data.</text>
</comment>
<accession>A0ABV6AEQ1</accession>
<evidence type="ECO:0000259" key="6">
    <source>
        <dbReference type="PROSITE" id="PS50983"/>
    </source>
</evidence>
<dbReference type="PANTHER" id="PTHR30532">
    <property type="entry name" value="IRON III DICITRATE-BINDING PERIPLASMIC PROTEIN"/>
    <property type="match status" value="1"/>
</dbReference>
<comment type="similarity">
    <text evidence="2">Belongs to the bacterial solute-binding protein 8 family.</text>
</comment>
<keyword evidence="3" id="KW-0813">Transport</keyword>
<dbReference type="Pfam" id="PF01497">
    <property type="entry name" value="Peripla_BP_2"/>
    <property type="match status" value="1"/>
</dbReference>
<dbReference type="PROSITE" id="PS50983">
    <property type="entry name" value="FE_B12_PBP"/>
    <property type="match status" value="1"/>
</dbReference>
<dbReference type="Proteomes" id="UP001589692">
    <property type="component" value="Unassembled WGS sequence"/>
</dbReference>
<keyword evidence="5" id="KW-0732">Signal</keyword>
<evidence type="ECO:0000256" key="5">
    <source>
        <dbReference type="ARBA" id="ARBA00022729"/>
    </source>
</evidence>